<gene>
    <name evidence="2" type="ordered locus">Marpi_0196</name>
</gene>
<feature type="transmembrane region" description="Helical" evidence="1">
    <location>
        <begin position="6"/>
        <end position="26"/>
    </location>
</feature>
<proteinExistence type="predicted"/>
<keyword evidence="1" id="KW-0472">Membrane</keyword>
<keyword evidence="3" id="KW-1185">Reference proteome</keyword>
<evidence type="ECO:0000256" key="1">
    <source>
        <dbReference type="SAM" id="Phobius"/>
    </source>
</evidence>
<protein>
    <submittedName>
        <fullName evidence="2">Uncharacterized protein</fullName>
    </submittedName>
</protein>
<evidence type="ECO:0000313" key="2">
    <source>
        <dbReference type="EMBL" id="AEX84651.1"/>
    </source>
</evidence>
<organism evidence="2 3">
    <name type="scientific">Marinitoga piezophila (strain DSM 14283 / JCM 11233 / KA3)</name>
    <dbReference type="NCBI Taxonomy" id="443254"/>
    <lineage>
        <taxon>Bacteria</taxon>
        <taxon>Thermotogati</taxon>
        <taxon>Thermotogota</taxon>
        <taxon>Thermotogae</taxon>
        <taxon>Petrotogales</taxon>
        <taxon>Petrotogaceae</taxon>
        <taxon>Marinitoga</taxon>
    </lineage>
</organism>
<dbReference type="HOGENOM" id="CLU_2167958_0_0_0"/>
<dbReference type="KEGG" id="mpz:Marpi_0196"/>
<keyword evidence="1" id="KW-1133">Transmembrane helix</keyword>
<dbReference type="STRING" id="443254.Marpi_0196"/>
<reference evidence="3" key="2">
    <citation type="submission" date="2012-01" db="EMBL/GenBank/DDBJ databases">
        <title>Complete sequence of chromosome of Marinitoga piezophila KA3.</title>
        <authorList>
            <person name="Lucas S."/>
            <person name="Han J."/>
            <person name="Lapidus A."/>
            <person name="Cheng J.-F."/>
            <person name="Goodwin L."/>
            <person name="Pitluck S."/>
            <person name="Peters L."/>
            <person name="Mikhailova N."/>
            <person name="Teshima H."/>
            <person name="Detter J.C."/>
            <person name="Han C."/>
            <person name="Tapia R."/>
            <person name="Land M."/>
            <person name="Hauser L."/>
            <person name="Kyrpides N."/>
            <person name="Ivanova N."/>
            <person name="Pagani I."/>
            <person name="Jebbar M."/>
            <person name="Vannier P."/>
            <person name="Oger P."/>
            <person name="Cario A."/>
            <person name="Bartlett D."/>
            <person name="Noll K.M."/>
            <person name="Woyke T."/>
        </authorList>
    </citation>
    <scope>NUCLEOTIDE SEQUENCE [LARGE SCALE GENOMIC DNA]</scope>
    <source>
        <strain evidence="3">DSM 14283 / JCM 11233 / KA3</strain>
    </source>
</reference>
<accession>H2J3K7</accession>
<name>H2J3K7_MARPK</name>
<dbReference type="RefSeq" id="WP_014295723.1">
    <property type="nucleotide sequence ID" value="NC_016751.1"/>
</dbReference>
<sequence length="110" mass="12501">MNEYKIYMSISAFIIIVSLILAVKILQNSADLIYIASSQKIPVEITNNGTKTVFINDEILKPGNTKNLIIGKNEKFIIKDNYGIITVKTYDKIYKIKLKKFEVVVEDGKN</sequence>
<dbReference type="OrthoDB" id="47385at2"/>
<reference evidence="2 3" key="1">
    <citation type="journal article" date="2012" name="J. Bacteriol.">
        <title>Complete Genome Sequence of the Thermophilic, Piezophilic, Heterotrophic Bacterium Marinitoga piezophila KA3.</title>
        <authorList>
            <person name="Lucas S."/>
            <person name="Han J."/>
            <person name="Lapidus A."/>
            <person name="Cheng J.F."/>
            <person name="Goodwin L.A."/>
            <person name="Pitluck S."/>
            <person name="Peters L."/>
            <person name="Mikhailova N."/>
            <person name="Teshima H."/>
            <person name="Detter J.C."/>
            <person name="Han C."/>
            <person name="Tapia R."/>
            <person name="Land M."/>
            <person name="Hauser L."/>
            <person name="Kyrpides N.C."/>
            <person name="Ivanova N."/>
            <person name="Pagani I."/>
            <person name="Vannier P."/>
            <person name="Oger P."/>
            <person name="Bartlett D.H."/>
            <person name="Noll K.M."/>
            <person name="Woyke T."/>
            <person name="Jebbar M."/>
        </authorList>
    </citation>
    <scope>NUCLEOTIDE SEQUENCE [LARGE SCALE GENOMIC DNA]</scope>
    <source>
        <strain evidence="3">DSM 14283 / JCM 11233 / KA3</strain>
    </source>
</reference>
<dbReference type="EMBL" id="CP003257">
    <property type="protein sequence ID" value="AEX84651.1"/>
    <property type="molecule type" value="Genomic_DNA"/>
</dbReference>
<evidence type="ECO:0000313" key="3">
    <source>
        <dbReference type="Proteomes" id="UP000007161"/>
    </source>
</evidence>
<dbReference type="Proteomes" id="UP000007161">
    <property type="component" value="Chromosome"/>
</dbReference>
<keyword evidence="1" id="KW-0812">Transmembrane</keyword>
<dbReference type="AlphaFoldDB" id="H2J3K7"/>